<organism evidence="2 3">
    <name type="scientific">Vitrella brassicaformis (strain CCMP3155)</name>
    <dbReference type="NCBI Taxonomy" id="1169540"/>
    <lineage>
        <taxon>Eukaryota</taxon>
        <taxon>Sar</taxon>
        <taxon>Alveolata</taxon>
        <taxon>Colpodellida</taxon>
        <taxon>Vitrellaceae</taxon>
        <taxon>Vitrella</taxon>
    </lineage>
</organism>
<accession>A0A0G4ECD0</accession>
<gene>
    <name evidence="2" type="ORF">Vbra_3585</name>
</gene>
<feature type="region of interest" description="Disordered" evidence="1">
    <location>
        <begin position="75"/>
        <end position="99"/>
    </location>
</feature>
<name>A0A0G4ECD0_VITBC</name>
<dbReference type="InParanoid" id="A0A0G4ECD0"/>
<sequence>MCRRPGDSLPDPAFLTYPHSRRKQLGVGWRTRRANAIKAIWSERIFVRTSEVTVTSFSTVDATPEQELGDIYERFKDTREEETGSGSQEERDIRRTGPLDKELYAGLHGSEAEDSPSLYVETNQFLYHTR</sequence>
<dbReference type="EMBL" id="CDMY01000130">
    <property type="protein sequence ID" value="CEL93006.1"/>
    <property type="molecule type" value="Genomic_DNA"/>
</dbReference>
<dbReference type="Proteomes" id="UP000041254">
    <property type="component" value="Unassembled WGS sequence"/>
</dbReference>
<reference evidence="2 3" key="1">
    <citation type="submission" date="2014-11" db="EMBL/GenBank/DDBJ databases">
        <authorList>
            <person name="Zhu J."/>
            <person name="Qi W."/>
            <person name="Song R."/>
        </authorList>
    </citation>
    <scope>NUCLEOTIDE SEQUENCE [LARGE SCALE GENOMIC DNA]</scope>
</reference>
<evidence type="ECO:0000313" key="2">
    <source>
        <dbReference type="EMBL" id="CEL93006.1"/>
    </source>
</evidence>
<evidence type="ECO:0000313" key="3">
    <source>
        <dbReference type="Proteomes" id="UP000041254"/>
    </source>
</evidence>
<protein>
    <submittedName>
        <fullName evidence="2">Uncharacterized protein</fullName>
    </submittedName>
</protein>
<keyword evidence="3" id="KW-1185">Reference proteome</keyword>
<dbReference type="AlphaFoldDB" id="A0A0G4ECD0"/>
<proteinExistence type="predicted"/>
<evidence type="ECO:0000256" key="1">
    <source>
        <dbReference type="SAM" id="MobiDB-lite"/>
    </source>
</evidence>
<dbReference type="VEuPathDB" id="CryptoDB:Vbra_3585"/>